<dbReference type="AlphaFoldDB" id="A0A484F5W0"/>
<evidence type="ECO:0000313" key="2">
    <source>
        <dbReference type="EMBL" id="TDQ69372.1"/>
    </source>
</evidence>
<keyword evidence="1" id="KW-0472">Membrane</keyword>
<reference evidence="2 3" key="1">
    <citation type="submission" date="2019-03" db="EMBL/GenBank/DDBJ databases">
        <title>Genomic Encyclopedia of Type Strains, Phase IV (KMG-IV): sequencing the most valuable type-strain genomes for metagenomic binning, comparative biology and taxonomic classification.</title>
        <authorList>
            <person name="Goeker M."/>
        </authorList>
    </citation>
    <scope>NUCLEOTIDE SEQUENCE [LARGE SCALE GENOMIC DNA]</scope>
    <source>
        <strain evidence="2 3">DSM 13328</strain>
    </source>
</reference>
<sequence length="123" mass="13332">MTGDILVNMDKEMTKKYLIAGIAGMIVGIILGFVGGYAFLALVIIIVGLTAYKYYRVKNGEIIEPYGLIEKIQYTAVGVIVAVIFYSLIAVQYLVGIFLCVGIILLAAALIHAIRTDVLAMDN</sequence>
<evidence type="ECO:0000256" key="1">
    <source>
        <dbReference type="SAM" id="Phobius"/>
    </source>
</evidence>
<proteinExistence type="predicted"/>
<keyword evidence="3" id="KW-1185">Reference proteome</keyword>
<accession>A0A484F5W0</accession>
<dbReference type="EMBL" id="SNYS01000007">
    <property type="protein sequence ID" value="TDQ69372.1"/>
    <property type="molecule type" value="Genomic_DNA"/>
</dbReference>
<protein>
    <submittedName>
        <fullName evidence="2">Uncharacterized protein</fullName>
    </submittedName>
</protein>
<comment type="caution">
    <text evidence="2">The sequence shown here is derived from an EMBL/GenBank/DDBJ whole genome shotgun (WGS) entry which is preliminary data.</text>
</comment>
<name>A0A484F5W0_9EURY</name>
<feature type="transmembrane region" description="Helical" evidence="1">
    <location>
        <begin position="18"/>
        <end position="51"/>
    </location>
</feature>
<organism evidence="2 3">
    <name type="scientific">Methanimicrococcus blatticola</name>
    <dbReference type="NCBI Taxonomy" id="91560"/>
    <lineage>
        <taxon>Archaea</taxon>
        <taxon>Methanobacteriati</taxon>
        <taxon>Methanobacteriota</taxon>
        <taxon>Stenosarchaea group</taxon>
        <taxon>Methanomicrobia</taxon>
        <taxon>Methanosarcinales</taxon>
        <taxon>Methanosarcinaceae</taxon>
        <taxon>Methanimicrococcus</taxon>
    </lineage>
</organism>
<keyword evidence="1" id="KW-0812">Transmembrane</keyword>
<gene>
    <name evidence="2" type="ORF">C7391_0697</name>
</gene>
<dbReference type="RefSeq" id="WP_133517165.1">
    <property type="nucleotide sequence ID" value="NZ_SNYS01000007.1"/>
</dbReference>
<evidence type="ECO:0000313" key="3">
    <source>
        <dbReference type="Proteomes" id="UP000294855"/>
    </source>
</evidence>
<dbReference type="Proteomes" id="UP000294855">
    <property type="component" value="Unassembled WGS sequence"/>
</dbReference>
<keyword evidence="1" id="KW-1133">Transmembrane helix</keyword>
<feature type="transmembrane region" description="Helical" evidence="1">
    <location>
        <begin position="95"/>
        <end position="114"/>
    </location>
</feature>
<feature type="transmembrane region" description="Helical" evidence="1">
    <location>
        <begin position="72"/>
        <end position="89"/>
    </location>
</feature>